<dbReference type="AlphaFoldDB" id="A0A915PA88"/>
<evidence type="ECO:0000313" key="4">
    <source>
        <dbReference type="WBParaSite" id="scf7180000424856.g14179"/>
    </source>
</evidence>
<evidence type="ECO:0000313" key="3">
    <source>
        <dbReference type="Proteomes" id="UP000887560"/>
    </source>
</evidence>
<evidence type="ECO:0000256" key="2">
    <source>
        <dbReference type="SAM" id="SignalP"/>
    </source>
</evidence>
<protein>
    <submittedName>
        <fullName evidence="4">Uncharacterized protein</fullName>
    </submittedName>
</protein>
<accession>A0A915PA88</accession>
<dbReference type="Proteomes" id="UP000887560">
    <property type="component" value="Unplaced"/>
</dbReference>
<feature type="chain" id="PRO_5036676090" evidence="2">
    <location>
        <begin position="23"/>
        <end position="439"/>
    </location>
</feature>
<sequence length="439" mass="51681">MTIEKTIQLFILFIFLIKFVKAEKNNIEIFIEKHQLQNIDGFNNIYSVASTINDDKLNEIKIYLSNIKNSNNKEFYFENYKEFLELNRKKYALKMQKQKSQEMENKIKLIEEIQNKSEELGIKDVLYAMDFCSTFMGKAMTEKIKKFLKNYCNKIVKINEIKTKIFEEETIDNKKLKENLNTKPSLPKSKTYKRWPINLNLIKSLRKTNSFDINSSFKEKSDKLLNSFRKSSSEGSIFRYHSTDNEIKKDFLNSSFRKVKSAENIESKEEYIEEMVKNSIESLTFGEFNEIFNEEKNLKKFTEKKKEIHCKHQFLHDEEIMGEIMKCYTALCFEITNKIYKIKRGCVEPMYGKCRPLMCGFNYHDEECNLCSGDNCNLNGSETIEFKNKIEKNKEEGKGKTKQLPIDVLNQGPLKDNNAAIAKPKEKIINETKNYKGVK</sequence>
<dbReference type="WBParaSite" id="scf7180000424856.g14179">
    <property type="protein sequence ID" value="scf7180000424856.g14179"/>
    <property type="gene ID" value="scf7180000424856.g14179"/>
</dbReference>
<reference evidence="4" key="1">
    <citation type="submission" date="2022-11" db="UniProtKB">
        <authorList>
            <consortium name="WormBaseParasite"/>
        </authorList>
    </citation>
    <scope>IDENTIFICATION</scope>
</reference>
<name>A0A915PA88_9BILA</name>
<keyword evidence="2" id="KW-0732">Signal</keyword>
<feature type="signal peptide" evidence="2">
    <location>
        <begin position="1"/>
        <end position="22"/>
    </location>
</feature>
<organism evidence="3 4">
    <name type="scientific">Meloidogyne floridensis</name>
    <dbReference type="NCBI Taxonomy" id="298350"/>
    <lineage>
        <taxon>Eukaryota</taxon>
        <taxon>Metazoa</taxon>
        <taxon>Ecdysozoa</taxon>
        <taxon>Nematoda</taxon>
        <taxon>Chromadorea</taxon>
        <taxon>Rhabditida</taxon>
        <taxon>Tylenchina</taxon>
        <taxon>Tylenchomorpha</taxon>
        <taxon>Tylenchoidea</taxon>
        <taxon>Meloidogynidae</taxon>
        <taxon>Meloidogyninae</taxon>
        <taxon>Meloidogyne</taxon>
    </lineage>
</organism>
<feature type="coiled-coil region" evidence="1">
    <location>
        <begin position="81"/>
        <end position="119"/>
    </location>
</feature>
<proteinExistence type="predicted"/>
<keyword evidence="3" id="KW-1185">Reference proteome</keyword>
<evidence type="ECO:0000256" key="1">
    <source>
        <dbReference type="SAM" id="Coils"/>
    </source>
</evidence>
<keyword evidence="1" id="KW-0175">Coiled coil</keyword>